<proteinExistence type="predicted"/>
<accession>A0AAV7HHR2</accession>
<dbReference type="EMBL" id="JAGFBR010000004">
    <property type="protein sequence ID" value="KAH0467680.1"/>
    <property type="molecule type" value="Genomic_DNA"/>
</dbReference>
<evidence type="ECO:0008006" key="3">
    <source>
        <dbReference type="Google" id="ProtNLM"/>
    </source>
</evidence>
<name>A0AAV7HHR2_DENCH</name>
<keyword evidence="2" id="KW-1185">Reference proteome</keyword>
<dbReference type="AlphaFoldDB" id="A0AAV7HHR2"/>
<sequence length="112" mass="12989">MRRSSLYLQPLWRHICHVVALCSLSFNAGALGYIAQGIVWKKNFGYLVWGLILRTDERIVAMHLYDVLPNQKHSNFCFFHWTFDVVLDIVGQRLDVVVVVFEVALDSCITYK</sequence>
<comment type="caution">
    <text evidence="1">The sequence shown here is derived from an EMBL/GenBank/DDBJ whole genome shotgun (WGS) entry which is preliminary data.</text>
</comment>
<protein>
    <recommendedName>
        <fullName evidence="3">Secreted protein</fullName>
    </recommendedName>
</protein>
<evidence type="ECO:0000313" key="2">
    <source>
        <dbReference type="Proteomes" id="UP000775213"/>
    </source>
</evidence>
<organism evidence="1 2">
    <name type="scientific">Dendrobium chrysotoxum</name>
    <name type="common">Orchid</name>
    <dbReference type="NCBI Taxonomy" id="161865"/>
    <lineage>
        <taxon>Eukaryota</taxon>
        <taxon>Viridiplantae</taxon>
        <taxon>Streptophyta</taxon>
        <taxon>Embryophyta</taxon>
        <taxon>Tracheophyta</taxon>
        <taxon>Spermatophyta</taxon>
        <taxon>Magnoliopsida</taxon>
        <taxon>Liliopsida</taxon>
        <taxon>Asparagales</taxon>
        <taxon>Orchidaceae</taxon>
        <taxon>Epidendroideae</taxon>
        <taxon>Malaxideae</taxon>
        <taxon>Dendrobiinae</taxon>
        <taxon>Dendrobium</taxon>
    </lineage>
</organism>
<gene>
    <name evidence="1" type="ORF">IEQ34_002713</name>
</gene>
<evidence type="ECO:0000313" key="1">
    <source>
        <dbReference type="EMBL" id="KAH0467680.1"/>
    </source>
</evidence>
<reference evidence="1 2" key="1">
    <citation type="journal article" date="2021" name="Hortic Res">
        <title>Chromosome-scale assembly of the Dendrobium chrysotoxum genome enhances the understanding of orchid evolution.</title>
        <authorList>
            <person name="Zhang Y."/>
            <person name="Zhang G.Q."/>
            <person name="Zhang D."/>
            <person name="Liu X.D."/>
            <person name="Xu X.Y."/>
            <person name="Sun W.H."/>
            <person name="Yu X."/>
            <person name="Zhu X."/>
            <person name="Wang Z.W."/>
            <person name="Zhao X."/>
            <person name="Zhong W.Y."/>
            <person name="Chen H."/>
            <person name="Yin W.L."/>
            <person name="Huang T."/>
            <person name="Niu S.C."/>
            <person name="Liu Z.J."/>
        </authorList>
    </citation>
    <scope>NUCLEOTIDE SEQUENCE [LARGE SCALE GENOMIC DNA]</scope>
    <source>
        <strain evidence="1">Lindl</strain>
    </source>
</reference>
<dbReference type="Proteomes" id="UP000775213">
    <property type="component" value="Unassembled WGS sequence"/>
</dbReference>